<organism evidence="2 3">
    <name type="scientific">Sinorhizobium fredii (strain NBRC 101917 / NGR234)</name>
    <dbReference type="NCBI Taxonomy" id="394"/>
    <lineage>
        <taxon>Bacteria</taxon>
        <taxon>Pseudomonadati</taxon>
        <taxon>Pseudomonadota</taxon>
        <taxon>Alphaproteobacteria</taxon>
        <taxon>Hyphomicrobiales</taxon>
        <taxon>Rhizobiaceae</taxon>
        <taxon>Sinorhizobium/Ensifer group</taxon>
        <taxon>Sinorhizobium</taxon>
    </lineage>
</organism>
<dbReference type="Proteomes" id="UP000001054">
    <property type="component" value="Plasmid pNGR234b"/>
</dbReference>
<geneLocation type="plasmid" evidence="3">
    <name>sym pNGR234b</name>
</geneLocation>
<dbReference type="KEGG" id="rhi:NGR_b01440"/>
<dbReference type="OrthoDB" id="8403887at2"/>
<keyword evidence="2" id="KW-0614">Plasmid</keyword>
<sequence length="72" mass="7569">MHTVDAHGGFPPSSAATAVPLWRFIPSNSRAAVFPAALFSSALILMGGSMRPAVHFGNAQGGRRTLVRHQQG</sequence>
<keyword evidence="1" id="KW-0812">Transmembrane</keyword>
<name>C3KN37_SINFN</name>
<evidence type="ECO:0000256" key="1">
    <source>
        <dbReference type="SAM" id="Phobius"/>
    </source>
</evidence>
<evidence type="ECO:0000313" key="2">
    <source>
        <dbReference type="EMBL" id="ACP21610.1"/>
    </source>
</evidence>
<dbReference type="HOGENOM" id="CLU_2719568_0_0_5"/>
<dbReference type="AlphaFoldDB" id="C3KN37"/>
<proteinExistence type="predicted"/>
<evidence type="ECO:0000313" key="3">
    <source>
        <dbReference type="Proteomes" id="UP000001054"/>
    </source>
</evidence>
<accession>C3KN37</accession>
<keyword evidence="1" id="KW-0472">Membrane</keyword>
<gene>
    <name evidence="2" type="ordered locus">NGR_b01440</name>
</gene>
<dbReference type="EMBL" id="CP000874">
    <property type="protein sequence ID" value="ACP21610.1"/>
    <property type="molecule type" value="Genomic_DNA"/>
</dbReference>
<reference evidence="3" key="1">
    <citation type="journal article" date="2004" name="J. Bacteriol.">
        <title>An evolutionary hot spot: the pNGR234b replicon of Rhizobium sp. strain NGR234.</title>
        <authorList>
            <person name="Streit W.R."/>
            <person name="Schmitz R.A."/>
            <person name="Perret X."/>
            <person name="Staehelin C."/>
            <person name="Deakin W.J."/>
            <person name="Raasch C."/>
            <person name="Liesegang H."/>
            <person name="Broughton W.J."/>
        </authorList>
    </citation>
    <scope>NUCLEOTIDE SEQUENCE [LARGE SCALE GENOMIC DNA]</scope>
    <source>
        <strain evidence="3">NBRC 101917 / NGR234</strain>
    </source>
</reference>
<protein>
    <submittedName>
        <fullName evidence="2">Uncharacterized protein</fullName>
    </submittedName>
</protein>
<keyword evidence="1" id="KW-1133">Transmembrane helix</keyword>
<reference evidence="2 3" key="2">
    <citation type="journal article" date="2009" name="Appl. Environ. Microbiol.">
        <title>Rhizobium sp. strain NGR234 possesses a remarkable number of secretion systems.</title>
        <authorList>
            <person name="Schmeisser C."/>
            <person name="Liesegang H."/>
            <person name="Krysciak D."/>
            <person name="Bakkou N."/>
            <person name="Le Quere A."/>
            <person name="Wollherr A."/>
            <person name="Heinemeyer I."/>
            <person name="Morgenstern B."/>
            <person name="Pommerening-Roeser A."/>
            <person name="Flores M."/>
            <person name="Palacios R."/>
            <person name="Brenner S."/>
            <person name="Gottschalk G."/>
            <person name="Schmitz R.A."/>
            <person name="Broughton W.J."/>
            <person name="Perret X."/>
            <person name="Strittmatter A.W."/>
            <person name="Streit W.R."/>
        </authorList>
    </citation>
    <scope>NUCLEOTIDE SEQUENCE [LARGE SCALE GENOMIC DNA]</scope>
    <source>
        <strain evidence="3">NBRC 101917 / NGR234</strain>
    </source>
</reference>
<keyword evidence="3" id="KW-1185">Reference proteome</keyword>
<feature type="transmembrane region" description="Helical" evidence="1">
    <location>
        <begin position="32"/>
        <end position="54"/>
    </location>
</feature>